<dbReference type="EMBL" id="CP018236">
    <property type="protein sequence ID" value="API57699.1"/>
    <property type="molecule type" value="Genomic_DNA"/>
</dbReference>
<keyword evidence="4" id="KW-0029">Amino-acid transport</keyword>
<dbReference type="RefSeq" id="WP_072642701.1">
    <property type="nucleotide sequence ID" value="NZ_CP018236.1"/>
</dbReference>
<feature type="domain" description="Leucine-binding protein" evidence="6">
    <location>
        <begin position="27"/>
        <end position="365"/>
    </location>
</feature>
<protein>
    <submittedName>
        <fullName evidence="7">Branched-chain amino acid ABC transporter substrate-binding protein</fullName>
    </submittedName>
</protein>
<keyword evidence="3 5" id="KW-0732">Signal</keyword>
<dbReference type="InterPro" id="IPR000709">
    <property type="entry name" value="Leu_Ile_Val-bd"/>
</dbReference>
<dbReference type="Pfam" id="PF13458">
    <property type="entry name" value="Peripla_BP_6"/>
    <property type="match status" value="1"/>
</dbReference>
<evidence type="ECO:0000256" key="3">
    <source>
        <dbReference type="ARBA" id="ARBA00022729"/>
    </source>
</evidence>
<dbReference type="Proteomes" id="UP000183050">
    <property type="component" value="Plasmid unnamed8"/>
</dbReference>
<gene>
    <name evidence="7" type="ORF">BMW22_41205</name>
</gene>
<dbReference type="InterPro" id="IPR028081">
    <property type="entry name" value="Leu-bd"/>
</dbReference>
<evidence type="ECO:0000256" key="2">
    <source>
        <dbReference type="ARBA" id="ARBA00022448"/>
    </source>
</evidence>
<feature type="chain" id="PRO_5012205265" evidence="5">
    <location>
        <begin position="26"/>
        <end position="389"/>
    </location>
</feature>
<evidence type="ECO:0000256" key="4">
    <source>
        <dbReference type="ARBA" id="ARBA00022970"/>
    </source>
</evidence>
<evidence type="ECO:0000313" key="8">
    <source>
        <dbReference type="Proteomes" id="UP000183050"/>
    </source>
</evidence>
<dbReference type="AlphaFoldDB" id="A0A1L3ZPW4"/>
<comment type="similarity">
    <text evidence="1">Belongs to the leucine-binding protein family.</text>
</comment>
<evidence type="ECO:0000313" key="7">
    <source>
        <dbReference type="EMBL" id="API57699.1"/>
    </source>
</evidence>
<feature type="signal peptide" evidence="5">
    <location>
        <begin position="1"/>
        <end position="25"/>
    </location>
</feature>
<dbReference type="InterPro" id="IPR051010">
    <property type="entry name" value="BCAA_transport"/>
</dbReference>
<dbReference type="InterPro" id="IPR028082">
    <property type="entry name" value="Peripla_BP_I"/>
</dbReference>
<proteinExistence type="inferred from homology"/>
<geneLocation type="plasmid" evidence="8">
    <name>unnamed8 sequence</name>
</geneLocation>
<keyword evidence="7" id="KW-0614">Plasmid</keyword>
<evidence type="ECO:0000256" key="1">
    <source>
        <dbReference type="ARBA" id="ARBA00010062"/>
    </source>
</evidence>
<keyword evidence="2" id="KW-0813">Transport</keyword>
<sequence>MKFKKFALCAVVTAVFSTASTMALAETIKVGVIATFSGPNAIWGKQFREAIDVYVAQHGDEVAGNKVEFIYKDVGGPNADASKAAAQELLVREGVKYLAGFDFTPNAIAVAPLTKQAKVPAVIFNAGTSSINKQSEFFLRTSFTLSQLAQPAAQWAAKSGAKKVVTAVSDYNPGIDAEAAFSSSFEKNGGTIVEKIRMPLQTTDFAPFMQRIKASGADAVFAFLPVGPATFAFTKAYNENGLKAAGISFYGTGETDETTLDALGDQAIGLVTAYHYSAAHDSELNRSFVAKLKELHPGSHANMASVGAYDGVDLIYKMIKVAGTDGQKAVEAAKGLEWESPRGPVKIDPVSRHVIQNVYIRQVERAADGTLINKEIATIPNVPDLGFNP</sequence>
<evidence type="ECO:0000259" key="6">
    <source>
        <dbReference type="Pfam" id="PF13458"/>
    </source>
</evidence>
<name>A0A1L3ZPW4_RHILE</name>
<dbReference type="PRINTS" id="PR00337">
    <property type="entry name" value="LEUILEVALBP"/>
</dbReference>
<dbReference type="Gene3D" id="3.40.50.2300">
    <property type="match status" value="2"/>
</dbReference>
<dbReference type="SUPFAM" id="SSF53822">
    <property type="entry name" value="Periplasmic binding protein-like I"/>
    <property type="match status" value="1"/>
</dbReference>
<reference evidence="7 8" key="1">
    <citation type="submission" date="2016-11" db="EMBL/GenBank/DDBJ databases">
        <title>Rhizobium leguminosarum bv. viciae strain Vaf12 isolated from Vavilovia formosa root nodules from Russia, Dagestan.</title>
        <authorList>
            <person name="Kimeklis A."/>
        </authorList>
    </citation>
    <scope>NUCLEOTIDE SEQUENCE [LARGE SCALE GENOMIC DNA]</scope>
    <source>
        <strain evidence="7 8">Vaf-108</strain>
        <plasmid evidence="8">Plasmid unnamed8 sequence</plasmid>
    </source>
</reference>
<dbReference type="PANTHER" id="PTHR30483:SF6">
    <property type="entry name" value="PERIPLASMIC BINDING PROTEIN OF ABC TRANSPORTER FOR NATURAL AMINO ACIDS"/>
    <property type="match status" value="1"/>
</dbReference>
<dbReference type="CDD" id="cd20013">
    <property type="entry name" value="PBP1_RPA0985_benzoate-like"/>
    <property type="match status" value="1"/>
</dbReference>
<evidence type="ECO:0000256" key="5">
    <source>
        <dbReference type="SAM" id="SignalP"/>
    </source>
</evidence>
<accession>A0A1L3ZPW4</accession>
<dbReference type="PANTHER" id="PTHR30483">
    <property type="entry name" value="LEUCINE-SPECIFIC-BINDING PROTEIN"/>
    <property type="match status" value="1"/>
</dbReference>
<dbReference type="GO" id="GO:0006865">
    <property type="term" value="P:amino acid transport"/>
    <property type="evidence" value="ECO:0007669"/>
    <property type="project" value="UniProtKB-KW"/>
</dbReference>
<organism evidence="7 8">
    <name type="scientific">Rhizobium leguminosarum</name>
    <dbReference type="NCBI Taxonomy" id="384"/>
    <lineage>
        <taxon>Bacteria</taxon>
        <taxon>Pseudomonadati</taxon>
        <taxon>Pseudomonadota</taxon>
        <taxon>Alphaproteobacteria</taxon>
        <taxon>Hyphomicrobiales</taxon>
        <taxon>Rhizobiaceae</taxon>
        <taxon>Rhizobium/Agrobacterium group</taxon>
        <taxon>Rhizobium</taxon>
    </lineage>
</organism>